<accession>U5PVQ9</accession>
<proteinExistence type="predicted"/>
<dbReference type="EMBL" id="KF669658">
    <property type="protein sequence ID" value="AGY48075.1"/>
    <property type="molecule type" value="Genomic_DNA"/>
</dbReference>
<dbReference type="RefSeq" id="YP_009007576.1">
    <property type="nucleotide sequence ID" value="NC_023581.1"/>
</dbReference>
<sequence>MKYNPKLFKHLLFTLHLCVLWIGVVAIYKHTEHPIGQLVGVYTLVVFGALLIIGVLYALHFVYWWLFMSHRYTYTQYRKRSLL</sequence>
<feature type="transmembrane region" description="Helical" evidence="1">
    <location>
        <begin position="40"/>
        <end position="66"/>
    </location>
</feature>
<evidence type="ECO:0000313" key="2">
    <source>
        <dbReference type="EMBL" id="AGY48075.1"/>
    </source>
</evidence>
<keyword evidence="3" id="KW-1185">Reference proteome</keyword>
<keyword evidence="1" id="KW-1133">Transmembrane helix</keyword>
<feature type="transmembrane region" description="Helical" evidence="1">
    <location>
        <begin position="7"/>
        <end position="28"/>
    </location>
</feature>
<evidence type="ECO:0000313" key="3">
    <source>
        <dbReference type="Proteomes" id="UP000017656"/>
    </source>
</evidence>
<organism evidence="2 3">
    <name type="scientific">Acinetobacter phage Presley</name>
    <dbReference type="NCBI Taxonomy" id="1406780"/>
    <lineage>
        <taxon>Viruses</taxon>
        <taxon>Duplodnaviria</taxon>
        <taxon>Heunggongvirae</taxon>
        <taxon>Uroviricota</taxon>
        <taxon>Caudoviricetes</taxon>
        <taxon>Schitoviridae</taxon>
        <taxon>Presleyvirus</taxon>
        <taxon>Presleyvirus presley</taxon>
    </lineage>
</organism>
<keyword evidence="1" id="KW-0812">Transmembrane</keyword>
<dbReference type="Proteomes" id="UP000017656">
    <property type="component" value="Segment"/>
</dbReference>
<reference evidence="2 3" key="1">
    <citation type="journal article" date="2013" name="Genome Announc.">
        <title>Complete Genome of Acinetobacter baumannii N4-Like Podophage Presley.</title>
        <authorList>
            <person name="Farmer N.G."/>
            <person name="Wood T.L."/>
            <person name="Chamakura K.R."/>
            <person name="Kuty Everett G.F."/>
        </authorList>
    </citation>
    <scope>NUCLEOTIDE SEQUENCE [LARGE SCALE GENOMIC DNA]</scope>
</reference>
<dbReference type="GeneID" id="18504146"/>
<keyword evidence="1" id="KW-0472">Membrane</keyword>
<evidence type="ECO:0000256" key="1">
    <source>
        <dbReference type="SAM" id="Phobius"/>
    </source>
</evidence>
<dbReference type="KEGG" id="vg:18504146"/>
<gene>
    <name evidence="2" type="ORF">Presley_8</name>
</gene>
<protein>
    <submittedName>
        <fullName evidence="2">Uncharacterized protein</fullName>
    </submittedName>
</protein>
<name>U5PVQ9_9CAUD</name>